<accession>A0A521DB72</accession>
<dbReference type="Gene3D" id="2.40.160.60">
    <property type="entry name" value="Outer membrane protein transport protein (OMPP1/FadL/TodX)"/>
    <property type="match status" value="1"/>
</dbReference>
<dbReference type="AlphaFoldDB" id="A0A521DB72"/>
<protein>
    <recommendedName>
        <fullName evidence="1">Type IX secretion system protein PorV domain-containing protein</fullName>
    </recommendedName>
</protein>
<dbReference type="RefSeq" id="WP_142533486.1">
    <property type="nucleotide sequence ID" value="NZ_FXTB01000005.1"/>
</dbReference>
<name>A0A521DB72_SACCC</name>
<gene>
    <name evidence="2" type="ORF">SAMN06265379_10521</name>
</gene>
<evidence type="ECO:0000313" key="3">
    <source>
        <dbReference type="Proteomes" id="UP000319040"/>
    </source>
</evidence>
<dbReference type="NCBIfam" id="NF033709">
    <property type="entry name" value="PorV_fam"/>
    <property type="match status" value="1"/>
</dbReference>
<evidence type="ECO:0000313" key="2">
    <source>
        <dbReference type="EMBL" id="SMO68967.1"/>
    </source>
</evidence>
<evidence type="ECO:0000259" key="1">
    <source>
        <dbReference type="Pfam" id="PF19572"/>
    </source>
</evidence>
<dbReference type="InterPro" id="IPR045741">
    <property type="entry name" value="PorV"/>
</dbReference>
<proteinExistence type="predicted"/>
<dbReference type="Proteomes" id="UP000319040">
    <property type="component" value="Unassembled WGS sequence"/>
</dbReference>
<keyword evidence="3" id="KW-1185">Reference proteome</keyword>
<dbReference type="Pfam" id="PF19572">
    <property type="entry name" value="PorV"/>
    <property type="match status" value="1"/>
</dbReference>
<reference evidence="2 3" key="1">
    <citation type="submission" date="2017-05" db="EMBL/GenBank/DDBJ databases">
        <authorList>
            <person name="Varghese N."/>
            <person name="Submissions S."/>
        </authorList>
    </citation>
    <scope>NUCLEOTIDE SEQUENCE [LARGE SCALE GENOMIC DNA]</scope>
    <source>
        <strain evidence="2 3">DSM 27040</strain>
    </source>
</reference>
<sequence>MQKYLYMALLVATVQTISAQRGGENTYDFLNLTNSARVAALGGANVSIADSDMNLAYHNPALLQKEMDNALVLNFVPYMSSINYGYVGYARHFDNIGSFSFGVHNINYGDFEHTNDIGENMGVVTAAEYSFNLTYARQLSPRLSMGLTAKPIYSKFDVYTSFGLAADFGVNYYHAESNFSMGIVLKNVGSQISSYNDVHETMPSDLQIGFSKSLAHAPFRFSLTAQNLLNWDLTYKLYDAQNTSSSALGEESTESGFGDKLMRHMVVGVEFMPSKSFHVDFGYNHRRRKELGYAERMSTAGFSWGFGFKVYKFLFSYGSARYHLGGSSNHFSIATNFSSFK</sequence>
<feature type="domain" description="Type IX secretion system protein PorV" evidence="1">
    <location>
        <begin position="27"/>
        <end position="160"/>
    </location>
</feature>
<dbReference type="NCBIfam" id="NF033711">
    <property type="entry name" value="T9SS_PorQ"/>
    <property type="match status" value="1"/>
</dbReference>
<dbReference type="OrthoDB" id="9809953at2"/>
<organism evidence="2 3">
    <name type="scientific">Saccharicrinis carchari</name>
    <dbReference type="NCBI Taxonomy" id="1168039"/>
    <lineage>
        <taxon>Bacteria</taxon>
        <taxon>Pseudomonadati</taxon>
        <taxon>Bacteroidota</taxon>
        <taxon>Bacteroidia</taxon>
        <taxon>Marinilabiliales</taxon>
        <taxon>Marinilabiliaceae</taxon>
        <taxon>Saccharicrinis</taxon>
    </lineage>
</organism>
<dbReference type="EMBL" id="FXTB01000005">
    <property type="protein sequence ID" value="SMO68967.1"/>
    <property type="molecule type" value="Genomic_DNA"/>
</dbReference>